<gene>
    <name evidence="14" type="primary">rocF</name>
    <name evidence="14" type="ORF">ERS852471_02781</name>
</gene>
<evidence type="ECO:0000256" key="8">
    <source>
        <dbReference type="ARBA" id="ARBA00047391"/>
    </source>
</evidence>
<comment type="similarity">
    <text evidence="11 12">Belongs to the arginase family.</text>
</comment>
<feature type="binding site" evidence="10">
    <location>
        <position position="98"/>
    </location>
    <ligand>
        <name>Mn(2+)</name>
        <dbReference type="ChEBI" id="CHEBI:29035"/>
        <label>1</label>
    </ligand>
</feature>
<dbReference type="EC" id="3.5.3.1" evidence="2 9"/>
<keyword evidence="6 12" id="KW-0378">Hydrolase</keyword>
<keyword evidence="7 10" id="KW-0464">Manganese</keyword>
<dbReference type="Gene3D" id="3.40.800.10">
    <property type="entry name" value="Ureohydrolase domain"/>
    <property type="match status" value="1"/>
</dbReference>
<dbReference type="GO" id="GO:0006525">
    <property type="term" value="P:arginine metabolic process"/>
    <property type="evidence" value="ECO:0007669"/>
    <property type="project" value="UniProtKB-KW"/>
</dbReference>
<evidence type="ECO:0000313" key="14">
    <source>
        <dbReference type="EMBL" id="CUP00037.1"/>
    </source>
</evidence>
<comment type="cofactor">
    <cofactor evidence="10 13">
        <name>Mn(2+)</name>
        <dbReference type="ChEBI" id="CHEBI:29035"/>
    </cofactor>
    <text evidence="10 13">Binds 2 manganese ions per subunit.</text>
</comment>
<protein>
    <recommendedName>
        <fullName evidence="3 9">Arginase</fullName>
        <ecNumber evidence="2 9">3.5.3.1</ecNumber>
    </recommendedName>
</protein>
<feature type="binding site" evidence="10">
    <location>
        <position position="122"/>
    </location>
    <ligand>
        <name>Mn(2+)</name>
        <dbReference type="ChEBI" id="CHEBI:29035"/>
        <label>1</label>
    </ligand>
</feature>
<dbReference type="PROSITE" id="PS01053">
    <property type="entry name" value="ARGINASE_1"/>
    <property type="match status" value="1"/>
</dbReference>
<reference evidence="14 15" key="1">
    <citation type="submission" date="2015-09" db="EMBL/GenBank/DDBJ databases">
        <authorList>
            <consortium name="Pathogen Informatics"/>
        </authorList>
    </citation>
    <scope>NUCLEOTIDE SEQUENCE [LARGE SCALE GENOMIC DNA]</scope>
    <source>
        <strain evidence="14 15">2789STDY5834856</strain>
    </source>
</reference>
<feature type="binding site" evidence="10">
    <location>
        <position position="227"/>
    </location>
    <ligand>
        <name>Mn(2+)</name>
        <dbReference type="ChEBI" id="CHEBI:29035"/>
        <label>1</label>
    </ligand>
</feature>
<evidence type="ECO:0000256" key="2">
    <source>
        <dbReference type="ARBA" id="ARBA00012168"/>
    </source>
</evidence>
<dbReference type="EMBL" id="CYZX01000022">
    <property type="protein sequence ID" value="CUP00037.1"/>
    <property type="molecule type" value="Genomic_DNA"/>
</dbReference>
<evidence type="ECO:0000256" key="13">
    <source>
        <dbReference type="RuleBase" id="RU361159"/>
    </source>
</evidence>
<evidence type="ECO:0000256" key="4">
    <source>
        <dbReference type="ARBA" id="ARBA00022503"/>
    </source>
</evidence>
<evidence type="ECO:0000256" key="10">
    <source>
        <dbReference type="PIRSR" id="PIRSR036979-1"/>
    </source>
</evidence>
<dbReference type="InterPro" id="IPR023696">
    <property type="entry name" value="Ureohydrolase_dom_sf"/>
</dbReference>
<dbReference type="PROSITE" id="PS51409">
    <property type="entry name" value="ARGINASE_2"/>
    <property type="match status" value="1"/>
</dbReference>
<dbReference type="CDD" id="cd09989">
    <property type="entry name" value="Arginase"/>
    <property type="match status" value="1"/>
</dbReference>
<dbReference type="OrthoDB" id="9788689at2"/>
<name>A0A174JQF0_9CLOT</name>
<dbReference type="InterPro" id="IPR006035">
    <property type="entry name" value="Ureohydrolase"/>
</dbReference>
<dbReference type="PANTHER" id="PTHR43782:SF3">
    <property type="entry name" value="ARGINASE"/>
    <property type="match status" value="1"/>
</dbReference>
<evidence type="ECO:0000256" key="1">
    <source>
        <dbReference type="ARBA" id="ARBA00005098"/>
    </source>
</evidence>
<sequence length="299" mass="33262">MDISIIGMPLFYGCDRPGVEKGPDILRENNLDKILGKNHYVTDLGNIDVDYIESKDKFLENDKLKYLKQVVDANNRLASKVYEALTNNTLPFIIGGDHSLALGSIAGSSKYYGNDLGVIWIDAHGDINTETTSPSGNIHGMPLAASMGIGYEKLTSIFFDDFKVKPENVFIIACRDLDQGEVELIEKLKINVWNIDDIQNGNLDQIIADLLSMIKENNIKNIHLSYDIDCLDPEYVPGTGTPVENGLTFEESKKLLKSILGTSLVKSIDFVEYNPELDLNNKTKETCIELLNIISAELK</sequence>
<evidence type="ECO:0000256" key="12">
    <source>
        <dbReference type="RuleBase" id="RU003684"/>
    </source>
</evidence>
<keyword evidence="5 10" id="KW-0479">Metal-binding</keyword>
<comment type="catalytic activity">
    <reaction evidence="8 13">
        <text>L-arginine + H2O = urea + L-ornithine</text>
        <dbReference type="Rhea" id="RHEA:20569"/>
        <dbReference type="ChEBI" id="CHEBI:15377"/>
        <dbReference type="ChEBI" id="CHEBI:16199"/>
        <dbReference type="ChEBI" id="CHEBI:32682"/>
        <dbReference type="ChEBI" id="CHEBI:46911"/>
        <dbReference type="EC" id="3.5.3.1"/>
    </reaction>
</comment>
<evidence type="ECO:0000256" key="9">
    <source>
        <dbReference type="NCBIfam" id="TIGR01229"/>
    </source>
</evidence>
<dbReference type="GO" id="GO:0005829">
    <property type="term" value="C:cytosol"/>
    <property type="evidence" value="ECO:0007669"/>
    <property type="project" value="TreeGrafter"/>
</dbReference>
<dbReference type="PRINTS" id="PR00116">
    <property type="entry name" value="ARGINASE"/>
</dbReference>
<organism evidence="14 15">
    <name type="scientific">Clostridium disporicum</name>
    <dbReference type="NCBI Taxonomy" id="84024"/>
    <lineage>
        <taxon>Bacteria</taxon>
        <taxon>Bacillati</taxon>
        <taxon>Bacillota</taxon>
        <taxon>Clostridia</taxon>
        <taxon>Eubacteriales</taxon>
        <taxon>Clostridiaceae</taxon>
        <taxon>Clostridium</taxon>
    </lineage>
</organism>
<evidence type="ECO:0000256" key="5">
    <source>
        <dbReference type="ARBA" id="ARBA00022723"/>
    </source>
</evidence>
<evidence type="ECO:0000256" key="6">
    <source>
        <dbReference type="ARBA" id="ARBA00022801"/>
    </source>
</evidence>
<dbReference type="AlphaFoldDB" id="A0A174JQF0"/>
<evidence type="ECO:0000256" key="11">
    <source>
        <dbReference type="PROSITE-ProRule" id="PRU00742"/>
    </source>
</evidence>
<comment type="pathway">
    <text evidence="1">Nitrogen metabolism; urea cycle; L-ornithine and urea from L-arginine: step 1/1.</text>
</comment>
<proteinExistence type="inferred from homology"/>
<keyword evidence="4 13" id="KW-0056">Arginine metabolism</keyword>
<dbReference type="Pfam" id="PF00491">
    <property type="entry name" value="Arginase"/>
    <property type="match status" value="1"/>
</dbReference>
<dbReference type="GO" id="GO:0030145">
    <property type="term" value="F:manganese ion binding"/>
    <property type="evidence" value="ECO:0007669"/>
    <property type="project" value="TreeGrafter"/>
</dbReference>
<dbReference type="FunFam" id="3.40.800.10:FF:000012">
    <property type="entry name" value="Arginase"/>
    <property type="match status" value="1"/>
</dbReference>
<dbReference type="InterPro" id="IPR014033">
    <property type="entry name" value="Arginase"/>
</dbReference>
<feature type="binding site" evidence="10">
    <location>
        <position position="124"/>
    </location>
    <ligand>
        <name>Mn(2+)</name>
        <dbReference type="ChEBI" id="CHEBI:29035"/>
        <label>2</label>
    </ligand>
</feature>
<dbReference type="RefSeq" id="WP_055267530.1">
    <property type="nucleotide sequence ID" value="NZ_CABIXQ010000022.1"/>
</dbReference>
<dbReference type="SUPFAM" id="SSF52768">
    <property type="entry name" value="Arginase/deacetylase"/>
    <property type="match status" value="1"/>
</dbReference>
<dbReference type="NCBIfam" id="TIGR01229">
    <property type="entry name" value="rocF_arginase"/>
    <property type="match status" value="1"/>
</dbReference>
<evidence type="ECO:0000256" key="7">
    <source>
        <dbReference type="ARBA" id="ARBA00023211"/>
    </source>
</evidence>
<dbReference type="UniPathway" id="UPA00158">
    <property type="reaction ID" value="UER00270"/>
</dbReference>
<dbReference type="Proteomes" id="UP000095594">
    <property type="component" value="Unassembled WGS sequence"/>
</dbReference>
<dbReference type="GO" id="GO:0000050">
    <property type="term" value="P:urea cycle"/>
    <property type="evidence" value="ECO:0007669"/>
    <property type="project" value="UniProtKB-UniPathway"/>
</dbReference>
<dbReference type="PANTHER" id="PTHR43782">
    <property type="entry name" value="ARGINASE"/>
    <property type="match status" value="1"/>
</dbReference>
<evidence type="ECO:0000313" key="15">
    <source>
        <dbReference type="Proteomes" id="UP000095594"/>
    </source>
</evidence>
<evidence type="ECO:0000256" key="3">
    <source>
        <dbReference type="ARBA" id="ARBA00018123"/>
    </source>
</evidence>
<feature type="binding site" evidence="10">
    <location>
        <position position="229"/>
    </location>
    <ligand>
        <name>Mn(2+)</name>
        <dbReference type="ChEBI" id="CHEBI:29035"/>
        <label>1</label>
    </ligand>
</feature>
<accession>A0A174JQF0</accession>
<dbReference type="InterPro" id="IPR020855">
    <property type="entry name" value="Ureohydrolase_Mn_BS"/>
</dbReference>
<dbReference type="PIRSF" id="PIRSF036979">
    <property type="entry name" value="Arginase"/>
    <property type="match status" value="1"/>
</dbReference>
<dbReference type="GO" id="GO:0004053">
    <property type="term" value="F:arginase activity"/>
    <property type="evidence" value="ECO:0007669"/>
    <property type="project" value="UniProtKB-UniRule"/>
</dbReference>
<feature type="binding site" evidence="10">
    <location>
        <position position="126"/>
    </location>
    <ligand>
        <name>Mn(2+)</name>
        <dbReference type="ChEBI" id="CHEBI:29035"/>
        <label>2</label>
    </ligand>
</feature>